<feature type="compositionally biased region" description="Polar residues" evidence="5">
    <location>
        <begin position="117"/>
        <end position="130"/>
    </location>
</feature>
<evidence type="ECO:0000256" key="4">
    <source>
        <dbReference type="PROSITE-ProRule" id="PRU00176"/>
    </source>
</evidence>
<feature type="compositionally biased region" description="Basic and acidic residues" evidence="5">
    <location>
        <begin position="557"/>
        <end position="575"/>
    </location>
</feature>
<dbReference type="InterPro" id="IPR051738">
    <property type="entry name" value="SAF_Modulators"/>
</dbReference>
<dbReference type="GO" id="GO:0043565">
    <property type="term" value="F:sequence-specific DNA binding"/>
    <property type="evidence" value="ECO:0007669"/>
    <property type="project" value="TreeGrafter"/>
</dbReference>
<feature type="compositionally biased region" description="Basic and acidic residues" evidence="5">
    <location>
        <begin position="519"/>
        <end position="543"/>
    </location>
</feature>
<evidence type="ECO:0000256" key="1">
    <source>
        <dbReference type="ARBA" id="ARBA00004123"/>
    </source>
</evidence>
<evidence type="ECO:0000313" key="7">
    <source>
        <dbReference type="Proteomes" id="UP000192223"/>
    </source>
</evidence>
<evidence type="ECO:0000256" key="3">
    <source>
        <dbReference type="ARBA" id="ARBA00023242"/>
    </source>
</evidence>
<name>A0A1W4WMR6_AGRPL</name>
<dbReference type="AlphaFoldDB" id="A0A1W4WMR6"/>
<dbReference type="OrthoDB" id="6159259at2759"/>
<sequence>MKNKNSKSNSDNTKHLSATKNDTVMENKSVEEITSSDRIDVENLLPCKKECIDFEGSDVEYVEDSKESERLLDYIILDDDDNDDGKPIDEQFLHVGDTEFQLKCEIGEVKIKEESLCSGTESISSNGNQTEGDKGVDTQTLSDATAKEKLVNAAYAATPKEEGGNEKNCDSLVLTLDEKELGEISEAVESKSGFNESQSTTHTESFAEVEEKHVVLKKIKPVDKPKVTEAESTSGIPSSENDTKSSDFIDKKTELNDTPLIKTETNQKVKSNTIEPIPKSRVVWVSNLKRSTKATDLKQHLNKFGKVITTKIVTDGRRCFGYVVLESCKDAANCINNLNDSEYEGAKITIATTKPIVENKNNPKEDEKSKSTGGENSKSNKKRAHSKDSKGRKEKSKSKTIIKITKRRRSPSMDPLTTKFDDKHFSRIKDDRMEREYLREKQEKERLKRRLAEEMKRSRDEMNRLREKEEKQRQRELKLELERKRLRLEKEMLERERREMMQLEEEKCKIEKEKISLMRQKLEMEKSIRDSKRKVTPEKEERKVKKQRSAVGSFNFDKFDIERRRRSSERKDDGRYPNPNVRKSKEKKQTNSFYRDNMSKTTRQDKDVKHQSRRDEKEFLCIPPSPPKLSNDFEIPKRKQQNDSLRSYTRKSCNSTSPSKQNHHSYRKIGFDKPKIHPPPRRDERTNIGKSSDHYGHSGKDQRMPWNSTISSQWKMNGIGSQSGTGFPVSRFPDVNYSSANCNTSRFPQPTFYNPQPINLPPPDYKYYFNHHPSNRKY</sequence>
<dbReference type="PANTHER" id="PTHR15683">
    <property type="entry name" value="SCAFFOLD ATTACHMENT FACTOR B-RELATED"/>
    <property type="match status" value="1"/>
</dbReference>
<accession>A0A1W4WMR6</accession>
<feature type="region of interest" description="Disordered" evidence="5">
    <location>
        <begin position="357"/>
        <end position="419"/>
    </location>
</feature>
<feature type="region of interest" description="Disordered" evidence="5">
    <location>
        <begin position="184"/>
        <end position="208"/>
    </location>
</feature>
<dbReference type="STRING" id="224129.A0A1W4WMR6"/>
<dbReference type="KEGG" id="apln:108734618"/>
<feature type="compositionally biased region" description="Basic and acidic residues" evidence="5">
    <location>
        <begin position="361"/>
        <end position="370"/>
    </location>
</feature>
<feature type="region of interest" description="Disordered" evidence="5">
    <location>
        <begin position="519"/>
        <end position="705"/>
    </location>
</feature>
<dbReference type="Gene3D" id="3.30.70.330">
    <property type="match status" value="1"/>
</dbReference>
<evidence type="ECO:0000256" key="5">
    <source>
        <dbReference type="SAM" id="MobiDB-lite"/>
    </source>
</evidence>
<dbReference type="RefSeq" id="XP_018321752.1">
    <property type="nucleotide sequence ID" value="XM_018466250.2"/>
</dbReference>
<keyword evidence="7" id="KW-1185">Reference proteome</keyword>
<feature type="compositionally biased region" description="Basic and acidic residues" evidence="5">
    <location>
        <begin position="241"/>
        <end position="251"/>
    </location>
</feature>
<feature type="region of interest" description="Disordered" evidence="5">
    <location>
        <begin position="1"/>
        <end position="31"/>
    </location>
</feature>
<gene>
    <name evidence="8" type="primary">LOC108734618</name>
</gene>
<feature type="compositionally biased region" description="Basic residues" evidence="5">
    <location>
        <begin position="392"/>
        <end position="410"/>
    </location>
</feature>
<dbReference type="InParanoid" id="A0A1W4WMR6"/>
<dbReference type="GO" id="GO:0005634">
    <property type="term" value="C:nucleus"/>
    <property type="evidence" value="ECO:0007669"/>
    <property type="project" value="UniProtKB-SubCell"/>
</dbReference>
<feature type="compositionally biased region" description="Polar residues" evidence="5">
    <location>
        <begin position="192"/>
        <end position="204"/>
    </location>
</feature>
<keyword evidence="2 4" id="KW-0694">RNA-binding</keyword>
<dbReference type="SUPFAM" id="SSF54928">
    <property type="entry name" value="RNA-binding domain, RBD"/>
    <property type="match status" value="1"/>
</dbReference>
<dbReference type="InterPro" id="IPR035979">
    <property type="entry name" value="RBD_domain_sf"/>
</dbReference>
<comment type="subcellular location">
    <subcellularLocation>
        <location evidence="1">Nucleus</location>
    </subcellularLocation>
</comment>
<feature type="compositionally biased region" description="Basic and acidic residues" evidence="5">
    <location>
        <begin position="602"/>
        <end position="619"/>
    </location>
</feature>
<feature type="region of interest" description="Disordered" evidence="5">
    <location>
        <begin position="225"/>
        <end position="251"/>
    </location>
</feature>
<organism evidence="7 8">
    <name type="scientific">Agrilus planipennis</name>
    <name type="common">Emerald ash borer</name>
    <name type="synonym">Agrilus marcopoli</name>
    <dbReference type="NCBI Taxonomy" id="224129"/>
    <lineage>
        <taxon>Eukaryota</taxon>
        <taxon>Metazoa</taxon>
        <taxon>Ecdysozoa</taxon>
        <taxon>Arthropoda</taxon>
        <taxon>Hexapoda</taxon>
        <taxon>Insecta</taxon>
        <taxon>Pterygota</taxon>
        <taxon>Neoptera</taxon>
        <taxon>Endopterygota</taxon>
        <taxon>Coleoptera</taxon>
        <taxon>Polyphaga</taxon>
        <taxon>Elateriformia</taxon>
        <taxon>Buprestoidea</taxon>
        <taxon>Buprestidae</taxon>
        <taxon>Agrilinae</taxon>
        <taxon>Agrilus</taxon>
    </lineage>
</organism>
<keyword evidence="3" id="KW-0539">Nucleus</keyword>
<protein>
    <submittedName>
        <fullName evidence="8">SAFB-like transcription modulator</fullName>
    </submittedName>
</protein>
<feature type="domain" description="RRM" evidence="6">
    <location>
        <begin position="281"/>
        <end position="355"/>
    </location>
</feature>
<feature type="region of interest" description="Disordered" evidence="5">
    <location>
        <begin position="117"/>
        <end position="143"/>
    </location>
</feature>
<feature type="compositionally biased region" description="Basic and acidic residues" evidence="5">
    <location>
        <begin position="669"/>
        <end position="703"/>
    </location>
</feature>
<feature type="compositionally biased region" description="Polar residues" evidence="5">
    <location>
        <begin position="230"/>
        <end position="240"/>
    </location>
</feature>
<dbReference type="PANTHER" id="PTHR15683:SF8">
    <property type="entry name" value="SCAFFOLD ATTACHMENT FACTOR B, ISOFORM B"/>
    <property type="match status" value="1"/>
</dbReference>
<evidence type="ECO:0000256" key="2">
    <source>
        <dbReference type="ARBA" id="ARBA00022884"/>
    </source>
</evidence>
<dbReference type="Proteomes" id="UP000192223">
    <property type="component" value="Unplaced"/>
</dbReference>
<evidence type="ECO:0000313" key="8">
    <source>
        <dbReference type="RefSeq" id="XP_018321752.1"/>
    </source>
</evidence>
<dbReference type="InterPro" id="IPR012677">
    <property type="entry name" value="Nucleotide-bd_a/b_plait_sf"/>
</dbReference>
<dbReference type="InterPro" id="IPR000504">
    <property type="entry name" value="RRM_dom"/>
</dbReference>
<dbReference type="GO" id="GO:0006357">
    <property type="term" value="P:regulation of transcription by RNA polymerase II"/>
    <property type="evidence" value="ECO:0007669"/>
    <property type="project" value="TreeGrafter"/>
</dbReference>
<reference evidence="8" key="1">
    <citation type="submission" date="2025-08" db="UniProtKB">
        <authorList>
            <consortium name="RefSeq"/>
        </authorList>
    </citation>
    <scope>IDENTIFICATION</scope>
    <source>
        <tissue evidence="8">Entire body</tissue>
    </source>
</reference>
<dbReference type="GO" id="GO:0050684">
    <property type="term" value="P:regulation of mRNA processing"/>
    <property type="evidence" value="ECO:0007669"/>
    <property type="project" value="TreeGrafter"/>
</dbReference>
<dbReference type="PROSITE" id="PS50102">
    <property type="entry name" value="RRM"/>
    <property type="match status" value="1"/>
</dbReference>
<dbReference type="GO" id="GO:0003723">
    <property type="term" value="F:RNA binding"/>
    <property type="evidence" value="ECO:0007669"/>
    <property type="project" value="UniProtKB-UniRule"/>
</dbReference>
<feature type="region of interest" description="Disordered" evidence="5">
    <location>
        <begin position="436"/>
        <end position="474"/>
    </location>
</feature>
<proteinExistence type="predicted"/>
<dbReference type="Pfam" id="PF00076">
    <property type="entry name" value="RRM_1"/>
    <property type="match status" value="1"/>
</dbReference>
<feature type="compositionally biased region" description="Polar residues" evidence="5">
    <location>
        <begin position="642"/>
        <end position="660"/>
    </location>
</feature>
<dbReference type="SMART" id="SM00360">
    <property type="entry name" value="RRM"/>
    <property type="match status" value="1"/>
</dbReference>
<feature type="compositionally biased region" description="Low complexity" evidence="5">
    <location>
        <begin position="1"/>
        <end position="10"/>
    </location>
</feature>
<evidence type="ECO:0000259" key="6">
    <source>
        <dbReference type="PROSITE" id="PS50102"/>
    </source>
</evidence>
<dbReference type="GeneID" id="108734618"/>